<organism evidence="1 2">
    <name type="scientific">Actinopolyspora alba</name>
    <dbReference type="NCBI Taxonomy" id="673379"/>
    <lineage>
        <taxon>Bacteria</taxon>
        <taxon>Bacillati</taxon>
        <taxon>Actinomycetota</taxon>
        <taxon>Actinomycetes</taxon>
        <taxon>Actinopolysporales</taxon>
        <taxon>Actinopolysporaceae</taxon>
        <taxon>Actinopolyspora</taxon>
        <taxon>Actinopolyspora alba group</taxon>
    </lineage>
</organism>
<reference evidence="2" key="1">
    <citation type="submission" date="2016-10" db="EMBL/GenBank/DDBJ databases">
        <authorList>
            <person name="Varghese N."/>
            <person name="Submissions S."/>
        </authorList>
    </citation>
    <scope>NUCLEOTIDE SEQUENCE [LARGE SCALE GENOMIC DNA]</scope>
    <source>
        <strain evidence="2">DSM 45004</strain>
    </source>
</reference>
<keyword evidence="2" id="KW-1185">Reference proteome</keyword>
<protein>
    <submittedName>
        <fullName evidence="1">Uncharacterized protein</fullName>
    </submittedName>
</protein>
<dbReference type="Proteomes" id="UP000198716">
    <property type="component" value="Unassembled WGS sequence"/>
</dbReference>
<dbReference type="RefSeq" id="WP_139219553.1">
    <property type="nucleotide sequence ID" value="NZ_FOMZ01000009.1"/>
</dbReference>
<gene>
    <name evidence="1" type="ORF">SAMN04487819_109232</name>
</gene>
<accession>A0A1I1YUT1</accession>
<dbReference type="AlphaFoldDB" id="A0A1I1YUT1"/>
<name>A0A1I1YUT1_9ACTN</name>
<sequence length="62" mass="6917">MPRSRRAALYAHVDDIWGDLKRRGLRAADHAEYNGGAALRDLTSELHAHAENVACQQDDDTD</sequence>
<proteinExistence type="predicted"/>
<dbReference type="EMBL" id="FOMZ01000009">
    <property type="protein sequence ID" value="SFE22748.1"/>
    <property type="molecule type" value="Genomic_DNA"/>
</dbReference>
<evidence type="ECO:0000313" key="1">
    <source>
        <dbReference type="EMBL" id="SFE22748.1"/>
    </source>
</evidence>
<evidence type="ECO:0000313" key="2">
    <source>
        <dbReference type="Proteomes" id="UP000198716"/>
    </source>
</evidence>